<keyword evidence="6" id="KW-1185">Reference proteome</keyword>
<dbReference type="Proteomes" id="UP000440367">
    <property type="component" value="Unassembled WGS sequence"/>
</dbReference>
<protein>
    <recommendedName>
        <fullName evidence="9">DDE Tnp4 domain-containing protein</fullName>
    </recommendedName>
</protein>
<dbReference type="OrthoDB" id="6755027at2759"/>
<organism evidence="1 5">
    <name type="scientific">Phytophthora fragariae</name>
    <dbReference type="NCBI Taxonomy" id="53985"/>
    <lineage>
        <taxon>Eukaryota</taxon>
        <taxon>Sar</taxon>
        <taxon>Stramenopiles</taxon>
        <taxon>Oomycota</taxon>
        <taxon>Peronosporomycetes</taxon>
        <taxon>Peronosporales</taxon>
        <taxon>Peronosporaceae</taxon>
        <taxon>Phytophthora</taxon>
    </lineage>
</organism>
<evidence type="ECO:0000313" key="8">
    <source>
        <dbReference type="Proteomes" id="UP000441208"/>
    </source>
</evidence>
<gene>
    <name evidence="4" type="ORF">PF002_g28729</name>
    <name evidence="3" type="ORF">PF005_g28014</name>
    <name evidence="2" type="ORF">PF007_g28072</name>
    <name evidence="1" type="ORF">PF009_g26476</name>
</gene>
<dbReference type="EMBL" id="QXFZ01003720">
    <property type="protein sequence ID" value="KAE9067439.1"/>
    <property type="molecule type" value="Genomic_DNA"/>
</dbReference>
<dbReference type="EMBL" id="QXGF01002827">
    <property type="protein sequence ID" value="KAE8923272.1"/>
    <property type="molecule type" value="Genomic_DNA"/>
</dbReference>
<evidence type="ECO:0000313" key="3">
    <source>
        <dbReference type="EMBL" id="KAE9169339.1"/>
    </source>
</evidence>
<evidence type="ECO:0000313" key="5">
    <source>
        <dbReference type="Proteomes" id="UP000429523"/>
    </source>
</evidence>
<evidence type="ECO:0000313" key="2">
    <source>
        <dbReference type="EMBL" id="KAE9067439.1"/>
    </source>
</evidence>
<evidence type="ECO:0000313" key="4">
    <source>
        <dbReference type="EMBL" id="KAE9175695.1"/>
    </source>
</evidence>
<comment type="caution">
    <text evidence="1">The sequence shown here is derived from an EMBL/GenBank/DDBJ whole genome shotgun (WGS) entry which is preliminary data.</text>
</comment>
<evidence type="ECO:0000313" key="6">
    <source>
        <dbReference type="Proteomes" id="UP000433483"/>
    </source>
</evidence>
<dbReference type="EMBL" id="QXGD01003629">
    <property type="protein sequence ID" value="KAE9175695.1"/>
    <property type="molecule type" value="Genomic_DNA"/>
</dbReference>
<evidence type="ECO:0000313" key="7">
    <source>
        <dbReference type="Proteomes" id="UP000440367"/>
    </source>
</evidence>
<proteinExistence type="predicted"/>
<evidence type="ECO:0008006" key="9">
    <source>
        <dbReference type="Google" id="ProtNLM"/>
    </source>
</evidence>
<dbReference type="EMBL" id="QXGB01003708">
    <property type="protein sequence ID" value="KAE9169339.1"/>
    <property type="molecule type" value="Genomic_DNA"/>
</dbReference>
<dbReference type="Proteomes" id="UP000441208">
    <property type="component" value="Unassembled WGS sequence"/>
</dbReference>
<reference evidence="5 6" key="1">
    <citation type="submission" date="2018-08" db="EMBL/GenBank/DDBJ databases">
        <title>Genomic investigation of the strawberry pathogen Phytophthora fragariae indicates pathogenicity is determined by transcriptional variation in three key races.</title>
        <authorList>
            <person name="Adams T.M."/>
            <person name="Armitage A.D."/>
            <person name="Sobczyk M.K."/>
            <person name="Bates H.J."/>
            <person name="Dunwell J.M."/>
            <person name="Nellist C.F."/>
            <person name="Harrison R.J."/>
        </authorList>
    </citation>
    <scope>NUCLEOTIDE SEQUENCE [LARGE SCALE GENOMIC DNA]</scope>
    <source>
        <strain evidence="4 7">BC-1</strain>
        <strain evidence="3 6">NOV-27</strain>
        <strain evidence="2 8">NOV-71</strain>
        <strain evidence="1 5">NOV-9</strain>
    </source>
</reference>
<evidence type="ECO:0000313" key="1">
    <source>
        <dbReference type="EMBL" id="KAE8923272.1"/>
    </source>
</evidence>
<dbReference type="AlphaFoldDB" id="A0A6A3DMW6"/>
<dbReference type="Proteomes" id="UP000429523">
    <property type="component" value="Unassembled WGS sequence"/>
</dbReference>
<sequence>MTPFPDDENLSEEQRLYNYIHSFTRMKIEGAFGLLKERFLRKLLLLLL</sequence>
<dbReference type="Proteomes" id="UP000433483">
    <property type="component" value="Unassembled WGS sequence"/>
</dbReference>
<name>A0A6A3DMW6_9STRA</name>
<accession>A0A6A3DMW6</accession>